<proteinExistence type="predicted"/>
<dbReference type="EMBL" id="WHNY01000057">
    <property type="protein sequence ID" value="NOU65782.1"/>
    <property type="molecule type" value="Genomic_DNA"/>
</dbReference>
<dbReference type="InterPro" id="IPR012914">
    <property type="entry name" value="PucR_dom"/>
</dbReference>
<feature type="domain" description="PucR C-terminal helix-turn-helix" evidence="2">
    <location>
        <begin position="466"/>
        <end position="522"/>
    </location>
</feature>
<name>A0ABX1XBG8_9BACL</name>
<dbReference type="Pfam" id="PF07905">
    <property type="entry name" value="PucR"/>
    <property type="match status" value="1"/>
</dbReference>
<dbReference type="PANTHER" id="PTHR33744">
    <property type="entry name" value="CARBOHYDRATE DIACID REGULATOR"/>
    <property type="match status" value="1"/>
</dbReference>
<dbReference type="Gene3D" id="1.10.10.2840">
    <property type="entry name" value="PucR C-terminal helix-turn-helix domain"/>
    <property type="match status" value="1"/>
</dbReference>
<gene>
    <name evidence="3" type="ORF">GC096_17235</name>
</gene>
<dbReference type="InterPro" id="IPR051448">
    <property type="entry name" value="CdaR-like_regulators"/>
</dbReference>
<dbReference type="RefSeq" id="WP_171631889.1">
    <property type="nucleotide sequence ID" value="NZ_WHNY01000057.1"/>
</dbReference>
<dbReference type="InterPro" id="IPR042070">
    <property type="entry name" value="PucR_C-HTH_sf"/>
</dbReference>
<organism evidence="3 4">
    <name type="scientific">Paenibacillus plantarum</name>
    <dbReference type="NCBI Taxonomy" id="2654975"/>
    <lineage>
        <taxon>Bacteria</taxon>
        <taxon>Bacillati</taxon>
        <taxon>Bacillota</taxon>
        <taxon>Bacilli</taxon>
        <taxon>Bacillales</taxon>
        <taxon>Paenibacillaceae</taxon>
        <taxon>Paenibacillus</taxon>
    </lineage>
</organism>
<sequence>MNITVQEAMTIYPLSEGKIVAGAGGISRIISALNLMDAPDIYNWMKQGELLLTTGYAMKDSSELFVELLHNLNERGSSGLGIKLGRYWKEIPSTVLKEADRLNFPLIELPFEVTFSEQITALFQAQYERNTKKLNQVLDIQKQLVDFALQANERSNYFEEIQAILQCPFAVVDVLGNLLYNATSVSEKDLLSQWPWEPEYRLSRLLGQLTYHIPLWKNSQLLGYFLVMSSSLRNTSSDKGVYHQAAVILSYHLEEIQLHQTLTVGLRLGEAIERYLQGSLSLDEVGERAKRLSGDIWKGAYLCIVTPLNEMSLHEQVQKKVFIRQLQDAMKDAPPLTELISHHMFVHSKLFSLIQIPDKLGANLTTMKRIASSYSQLLRVLLNCSPSSYISSMKRTLENFMVGYEECMEAQRLSEQFAIDEPDIYFSNLEFTYLLRHVPATVMNTYTNTLLQPLWQKDEEYITEMLRTIGSYFEHNGLINETAKDLYIHRNTVLYRLEKIGELLHLDLKNPNDLLRIKLALLFKQLL</sequence>
<evidence type="ECO:0000259" key="1">
    <source>
        <dbReference type="Pfam" id="PF07905"/>
    </source>
</evidence>
<feature type="domain" description="Purine catabolism PurC-like" evidence="1">
    <location>
        <begin position="16"/>
        <end position="124"/>
    </location>
</feature>
<dbReference type="InterPro" id="IPR025736">
    <property type="entry name" value="PucR_C-HTH_dom"/>
</dbReference>
<evidence type="ECO:0000259" key="2">
    <source>
        <dbReference type="Pfam" id="PF13556"/>
    </source>
</evidence>
<keyword evidence="4" id="KW-1185">Reference proteome</keyword>
<dbReference type="Proteomes" id="UP000653578">
    <property type="component" value="Unassembled WGS sequence"/>
</dbReference>
<comment type="caution">
    <text evidence="3">The sequence shown here is derived from an EMBL/GenBank/DDBJ whole genome shotgun (WGS) entry which is preliminary data.</text>
</comment>
<dbReference type="Pfam" id="PF13556">
    <property type="entry name" value="HTH_30"/>
    <property type="match status" value="1"/>
</dbReference>
<protein>
    <recommendedName>
        <fullName evidence="5">PucR family transcriptional regulator</fullName>
    </recommendedName>
</protein>
<accession>A0ABX1XBG8</accession>
<reference evidence="3 4" key="1">
    <citation type="submission" date="2019-10" db="EMBL/GenBank/DDBJ databases">
        <title>Description of Paenibacillus humi sp. nov.</title>
        <authorList>
            <person name="Carlier A."/>
            <person name="Qi S."/>
        </authorList>
    </citation>
    <scope>NUCLEOTIDE SEQUENCE [LARGE SCALE GENOMIC DNA]</scope>
    <source>
        <strain evidence="3 4">LMG 31461</strain>
    </source>
</reference>
<evidence type="ECO:0000313" key="3">
    <source>
        <dbReference type="EMBL" id="NOU65782.1"/>
    </source>
</evidence>
<evidence type="ECO:0000313" key="4">
    <source>
        <dbReference type="Proteomes" id="UP000653578"/>
    </source>
</evidence>
<evidence type="ECO:0008006" key="5">
    <source>
        <dbReference type="Google" id="ProtNLM"/>
    </source>
</evidence>